<dbReference type="Proteomes" id="UP000790347">
    <property type="component" value="Unassembled WGS sequence"/>
</dbReference>
<reference evidence="2" key="2">
    <citation type="journal article" date="2022" name="Res Sq">
        <title>Comparative Genomics Reveals Insights into the Divergent Evolution of Astigmatic Mites and Household Pest Adaptations.</title>
        <authorList>
            <person name="Xiong Q."/>
            <person name="Wan A.T.-Y."/>
            <person name="Liu X.-Y."/>
            <person name="Fung C.S.-H."/>
            <person name="Xiao X."/>
            <person name="Malainual N."/>
            <person name="Hou J."/>
            <person name="Wang L."/>
            <person name="Wang M."/>
            <person name="Yang K."/>
            <person name="Cui Y."/>
            <person name="Leung E."/>
            <person name="Nong W."/>
            <person name="Shin S.-K."/>
            <person name="Au S."/>
            <person name="Jeong K.Y."/>
            <person name="Chew F.T."/>
            <person name="Hui J."/>
            <person name="Leung T.F."/>
            <person name="Tungtrongchitr A."/>
            <person name="Zhong N."/>
            <person name="Liu Z."/>
            <person name="Tsui S."/>
        </authorList>
    </citation>
    <scope>NUCLEOTIDE SEQUENCE</scope>
    <source>
        <strain evidence="2">Derf</strain>
        <tissue evidence="2">Whole organism</tissue>
    </source>
</reference>
<accession>A0A922L5Q0</accession>
<gene>
    <name evidence="2" type="ORF">DERF_007143</name>
</gene>
<feature type="region of interest" description="Disordered" evidence="1">
    <location>
        <begin position="1"/>
        <end position="20"/>
    </location>
</feature>
<reference evidence="2" key="1">
    <citation type="submission" date="2013-05" db="EMBL/GenBank/DDBJ databases">
        <authorList>
            <person name="Yim A.K.Y."/>
            <person name="Chan T.F."/>
            <person name="Ji K.M."/>
            <person name="Liu X.Y."/>
            <person name="Zhou J.W."/>
            <person name="Li R.Q."/>
            <person name="Yang K.Y."/>
            <person name="Li J."/>
            <person name="Li M."/>
            <person name="Law P.T.W."/>
            <person name="Wu Y.L."/>
            <person name="Cai Z.L."/>
            <person name="Qin H."/>
            <person name="Bao Y."/>
            <person name="Leung R.K.K."/>
            <person name="Ng P.K.S."/>
            <person name="Zou J."/>
            <person name="Zhong X.J."/>
            <person name="Ran P.X."/>
            <person name="Zhong N.S."/>
            <person name="Liu Z.G."/>
            <person name="Tsui S.K.W."/>
        </authorList>
    </citation>
    <scope>NUCLEOTIDE SEQUENCE</scope>
    <source>
        <strain evidence="2">Derf</strain>
        <tissue evidence="2">Whole organism</tissue>
    </source>
</reference>
<evidence type="ECO:0000313" key="3">
    <source>
        <dbReference type="Proteomes" id="UP000790347"/>
    </source>
</evidence>
<dbReference type="AlphaFoldDB" id="A0A922L5Q0"/>
<organism evidence="2 3">
    <name type="scientific">Dermatophagoides farinae</name>
    <name type="common">American house dust mite</name>
    <dbReference type="NCBI Taxonomy" id="6954"/>
    <lineage>
        <taxon>Eukaryota</taxon>
        <taxon>Metazoa</taxon>
        <taxon>Ecdysozoa</taxon>
        <taxon>Arthropoda</taxon>
        <taxon>Chelicerata</taxon>
        <taxon>Arachnida</taxon>
        <taxon>Acari</taxon>
        <taxon>Acariformes</taxon>
        <taxon>Sarcoptiformes</taxon>
        <taxon>Astigmata</taxon>
        <taxon>Psoroptidia</taxon>
        <taxon>Analgoidea</taxon>
        <taxon>Pyroglyphidae</taxon>
        <taxon>Dermatophagoidinae</taxon>
        <taxon>Dermatophagoides</taxon>
    </lineage>
</organism>
<proteinExistence type="predicted"/>
<dbReference type="EMBL" id="ASGP02000003">
    <property type="protein sequence ID" value="KAH9516404.1"/>
    <property type="molecule type" value="Genomic_DNA"/>
</dbReference>
<name>A0A922L5Q0_DERFA</name>
<evidence type="ECO:0000313" key="2">
    <source>
        <dbReference type="EMBL" id="KAH9516404.1"/>
    </source>
</evidence>
<keyword evidence="3" id="KW-1185">Reference proteome</keyword>
<comment type="caution">
    <text evidence="2">The sequence shown here is derived from an EMBL/GenBank/DDBJ whole genome shotgun (WGS) entry which is preliminary data.</text>
</comment>
<sequence length="63" mass="7204">MASRSTKSNHLKNKMPPPGISSSSSLLLLLLFVGDSWLIWCIRLLLTKFHDNLYQSLDILLIY</sequence>
<protein>
    <submittedName>
        <fullName evidence="2">Uncharacterized protein</fullName>
    </submittedName>
</protein>
<evidence type="ECO:0000256" key="1">
    <source>
        <dbReference type="SAM" id="MobiDB-lite"/>
    </source>
</evidence>